<name>A0ABT9Q5K2_9ACTN</name>
<dbReference type="Gene3D" id="2.60.120.260">
    <property type="entry name" value="Galactose-binding domain-like"/>
    <property type="match status" value="2"/>
</dbReference>
<keyword evidence="10" id="KW-1185">Reference proteome</keyword>
<keyword evidence="2" id="KW-0858">Xylan degradation</keyword>
<dbReference type="NCBIfam" id="NF047446">
    <property type="entry name" value="barrel_OmpL47"/>
    <property type="match status" value="1"/>
</dbReference>
<evidence type="ECO:0000256" key="4">
    <source>
        <dbReference type="ARBA" id="ARBA00023277"/>
    </source>
</evidence>
<feature type="domain" description="Bacterial Ig-like" evidence="8">
    <location>
        <begin position="538"/>
        <end position="593"/>
    </location>
</feature>
<dbReference type="InterPro" id="IPR011081">
    <property type="entry name" value="Big_4"/>
</dbReference>
<evidence type="ECO:0000256" key="5">
    <source>
        <dbReference type="ARBA" id="ARBA00023295"/>
    </source>
</evidence>
<dbReference type="InterPro" id="IPR052176">
    <property type="entry name" value="Glycosyl_Hydrlase_43_Enz"/>
</dbReference>
<keyword evidence="4" id="KW-0119">Carbohydrate metabolism</keyword>
<dbReference type="CDD" id="cd08990">
    <property type="entry name" value="GH43_AXH_like"/>
    <property type="match status" value="1"/>
</dbReference>
<dbReference type="InterPro" id="IPR013783">
    <property type="entry name" value="Ig-like_fold"/>
</dbReference>
<dbReference type="InterPro" id="IPR058094">
    <property type="entry name" value="Ig-like_OmpL47-like"/>
</dbReference>
<dbReference type="InterPro" id="IPR023296">
    <property type="entry name" value="Glyco_hydro_beta-prop_sf"/>
</dbReference>
<feature type="region of interest" description="Disordered" evidence="6">
    <location>
        <begin position="607"/>
        <end position="627"/>
    </location>
</feature>
<dbReference type="EMBL" id="JAUSQU010000001">
    <property type="protein sequence ID" value="MDP9841638.1"/>
    <property type="molecule type" value="Genomic_DNA"/>
</dbReference>
<keyword evidence="2" id="KW-0624">Polysaccharide degradation</keyword>
<sequence length="1044" mass="111943">MKIAVRRSAASSPPHPRPKRRFRRAAAAAVAQLAAICLIGIPVPAHAADSYTFTSTTNPILKDGTYYSADPAPLVVRNGDQDELFVYTGHDQAGATQNDFIMNEWGAFRTTNVESGQWTHYPSLMRPEAVFSWATPGRAYAGQVVQGLDGRYYWYVPINERESTAPDKFAIGVAVSDSPTGPWTDHVGGPLISQRVPSANTIHNIDPTILIDGQRVFLWWGSFGNLRMIELAADMKTPVTTQRTVTGLTGFFEAAWAFERNGTYYMAYAGNNAGPTSQCTPANYHACIAYATASSPEGPWTYRGTMLRPVSSTTSHPGILEFNGKWYIAYHTADAVGGNHFRRSVAIDPVEWDDSQTPPRMKVVTPTPVKGRDLTPRPNVAQEAKVAVSNEPVPTQYWVKALNDEIQRPNPLPPDMWGTWTGNNPPQQWVQYTWDQPMRISGSQIDFWNDNPQGSGVGVAAPARWKIQYWNLATGRWADVPGASGYPTATQGFQNTNFDAVTTTQVRATFDASTNGGTYSAVAVEEWKILAAQPETVDPPAITVEVGETELPGTVGVAFGGETLRIPVFWDPLTPEQVARPGTVTVRGTVLGYAAGRISAQVTVLSPDDTEGDETAPTLTLTPSGSAGDAGWYRSAVRVRVNGVDDRGGRMTIETTVDDDRPVVTTDTRQADADVSGDGEHTVTAKATDRAGNVSAAEDLAVRIDATAPVSLGTLNTATRSVKVFATDATSGVAGIEYAVGTGPWTPIAGGVITAPDANRHTVSYRTIDKAGNLETAKTVVIPADLSAPLNGNVAPIATPTASYTAGWNSVTALNDNADPANPSQAQIWGTWSGTRPQTQWVQYDWSRPVRIVGTELKFWRDVNQGTGDGVAQPDGWVLQYWDEAASAWREVSGASAYGTSTTAFNNVTFDPVTTSRVRATVRADGNGTTHSAMAITEWRVFAQEPAPEEPAEIPVTITVTPRCLAGKAYVAVQARNDHDAAASVTLESAYGERSFPDVAPGASAYQSFATRTASIAAGTVTVRAAEGETTSVHTAEYPALTCT</sequence>
<dbReference type="PANTHER" id="PTHR43772">
    <property type="entry name" value="ENDO-1,4-BETA-XYLANASE"/>
    <property type="match status" value="1"/>
</dbReference>
<keyword evidence="7" id="KW-0732">Signal</keyword>
<keyword evidence="3" id="KW-0378">Hydrolase</keyword>
<dbReference type="PANTHER" id="PTHR43772:SF2">
    <property type="entry name" value="PUTATIVE (AFU_ORTHOLOGUE AFUA_2G04480)-RELATED"/>
    <property type="match status" value="1"/>
</dbReference>
<reference evidence="9 10" key="1">
    <citation type="submission" date="2023-07" db="EMBL/GenBank/DDBJ databases">
        <title>Sequencing the genomes of 1000 actinobacteria strains.</title>
        <authorList>
            <person name="Klenk H.-P."/>
        </authorList>
    </citation>
    <scope>NUCLEOTIDE SEQUENCE [LARGE SCALE GENOMIC DNA]</scope>
    <source>
        <strain evidence="9 10">DSM 46740</strain>
    </source>
</reference>
<evidence type="ECO:0000313" key="10">
    <source>
        <dbReference type="Proteomes" id="UP001225356"/>
    </source>
</evidence>
<dbReference type="Gene3D" id="2.115.10.20">
    <property type="entry name" value="Glycosyl hydrolase domain, family 43"/>
    <property type="match status" value="1"/>
</dbReference>
<dbReference type="InterPro" id="IPR006710">
    <property type="entry name" value="Glyco_hydro_43"/>
</dbReference>
<evidence type="ECO:0000256" key="7">
    <source>
        <dbReference type="SAM" id="SignalP"/>
    </source>
</evidence>
<proteinExistence type="inferred from homology"/>
<evidence type="ECO:0000256" key="6">
    <source>
        <dbReference type="SAM" id="MobiDB-lite"/>
    </source>
</evidence>
<feature type="signal peptide" evidence="7">
    <location>
        <begin position="1"/>
        <end position="47"/>
    </location>
</feature>
<keyword evidence="5" id="KW-0326">Glycosidase</keyword>
<accession>A0ABT9Q5K2</accession>
<evidence type="ECO:0000313" key="9">
    <source>
        <dbReference type="EMBL" id="MDP9841638.1"/>
    </source>
</evidence>
<comment type="similarity">
    <text evidence="1">Belongs to the glycosyl hydrolase 43 family.</text>
</comment>
<dbReference type="Proteomes" id="UP001225356">
    <property type="component" value="Unassembled WGS sequence"/>
</dbReference>
<evidence type="ECO:0000259" key="8">
    <source>
        <dbReference type="Pfam" id="PF07532"/>
    </source>
</evidence>
<dbReference type="Pfam" id="PF07532">
    <property type="entry name" value="Big_4"/>
    <property type="match status" value="1"/>
</dbReference>
<evidence type="ECO:0000256" key="2">
    <source>
        <dbReference type="ARBA" id="ARBA00022651"/>
    </source>
</evidence>
<evidence type="ECO:0000256" key="3">
    <source>
        <dbReference type="ARBA" id="ARBA00022801"/>
    </source>
</evidence>
<dbReference type="Pfam" id="PF04616">
    <property type="entry name" value="Glyco_hydro_43"/>
    <property type="match status" value="1"/>
</dbReference>
<comment type="caution">
    <text evidence="9">The sequence shown here is derived from an EMBL/GenBank/DDBJ whole genome shotgun (WGS) entry which is preliminary data.</text>
</comment>
<organism evidence="9 10">
    <name type="scientific">Streptosporangium lutulentum</name>
    <dbReference type="NCBI Taxonomy" id="1461250"/>
    <lineage>
        <taxon>Bacteria</taxon>
        <taxon>Bacillati</taxon>
        <taxon>Actinomycetota</taxon>
        <taxon>Actinomycetes</taxon>
        <taxon>Streptosporangiales</taxon>
        <taxon>Streptosporangiaceae</taxon>
        <taxon>Streptosporangium</taxon>
    </lineage>
</organism>
<dbReference type="SUPFAM" id="SSF75005">
    <property type="entry name" value="Arabinanase/levansucrase/invertase"/>
    <property type="match status" value="1"/>
</dbReference>
<dbReference type="RefSeq" id="WP_307555136.1">
    <property type="nucleotide sequence ID" value="NZ_JAUSQU010000001.1"/>
</dbReference>
<gene>
    <name evidence="9" type="ORF">J2853_000849</name>
</gene>
<feature type="region of interest" description="Disordered" evidence="6">
    <location>
        <begin position="357"/>
        <end position="376"/>
    </location>
</feature>
<evidence type="ECO:0000256" key="1">
    <source>
        <dbReference type="ARBA" id="ARBA00009865"/>
    </source>
</evidence>
<protein>
    <recommendedName>
        <fullName evidence="8">Bacterial Ig-like domain-containing protein</fullName>
    </recommendedName>
</protein>
<feature type="chain" id="PRO_5045094971" description="Bacterial Ig-like domain-containing protein" evidence="7">
    <location>
        <begin position="48"/>
        <end position="1044"/>
    </location>
</feature>
<dbReference type="Gene3D" id="2.60.40.10">
    <property type="entry name" value="Immunoglobulins"/>
    <property type="match status" value="1"/>
</dbReference>